<keyword evidence="1" id="KW-0472">Membrane</keyword>
<keyword evidence="1" id="KW-0812">Transmembrane</keyword>
<dbReference type="Proteomes" id="UP000824134">
    <property type="component" value="Unassembled WGS sequence"/>
</dbReference>
<evidence type="ECO:0000313" key="3">
    <source>
        <dbReference type="Proteomes" id="UP000824134"/>
    </source>
</evidence>
<sequence length="448" mass="47492">MDFTPWALVIDLGIIGLLLTVSTVLRARIKFIQELMIPAPVIAGFLGLALGPAGANWLPFSNAIGSYGSVLIAAVFACIALGTDLSLNKLGRPLGQFLSYTLLLYSAQVVVGILLTLLLLGPLFDTPEAFGVVLFSGWAGGFGTAAAVGDVFTQAGHEEVQSLAYTSATVGLLIGILGGVIIAKYGAKKGYVEEFAGLKELPEEIRTGILPQEAKRPSIGTHVFSSSSIDTLGFHLGVIAAITAIGYMAQQYLKGFFPSVSIPVFSLAFILGLIVRLSIDKLKLGHFVDRTTMQSISGTATDVLIVFGIASIKPGLVADYWVQLTILFAVGLVLLLVLGLVLAPRVLDQGWFEKQIFTWGWATGALAQGIALLRIVDPKLKSSTLEDYALLSIFNQNEILAVTFIPALVVAGASWTVAGIWGLVTAVAIVVLFILARGGHNAHSRMKR</sequence>
<feature type="transmembrane region" description="Helical" evidence="1">
    <location>
        <begin position="37"/>
        <end position="58"/>
    </location>
</feature>
<dbReference type="AlphaFoldDB" id="A0A9D1ZUI6"/>
<feature type="transmembrane region" description="Helical" evidence="1">
    <location>
        <begin position="415"/>
        <end position="436"/>
    </location>
</feature>
<feature type="transmembrane region" description="Helical" evidence="1">
    <location>
        <begin position="97"/>
        <end position="124"/>
    </location>
</feature>
<feature type="transmembrane region" description="Helical" evidence="1">
    <location>
        <begin position="356"/>
        <end position="376"/>
    </location>
</feature>
<comment type="caution">
    <text evidence="2">The sequence shown here is derived from an EMBL/GenBank/DDBJ whole genome shotgun (WGS) entry which is preliminary data.</text>
</comment>
<dbReference type="PANTHER" id="PTHR36178:SF1">
    <property type="entry name" value="SODIUM_GLUTAMATE SYMPORTER"/>
    <property type="match status" value="1"/>
</dbReference>
<dbReference type="GO" id="GO:0015813">
    <property type="term" value="P:L-glutamate transmembrane transport"/>
    <property type="evidence" value="ECO:0007669"/>
    <property type="project" value="InterPro"/>
</dbReference>
<proteinExistence type="predicted"/>
<feature type="transmembrane region" description="Helical" evidence="1">
    <location>
        <begin position="232"/>
        <end position="249"/>
    </location>
</feature>
<feature type="transmembrane region" description="Helical" evidence="1">
    <location>
        <begin position="324"/>
        <end position="344"/>
    </location>
</feature>
<accession>A0A9D1ZUI6</accession>
<dbReference type="GO" id="GO:0015501">
    <property type="term" value="F:glutamate:sodium symporter activity"/>
    <property type="evidence" value="ECO:0007669"/>
    <property type="project" value="InterPro"/>
</dbReference>
<reference evidence="2" key="2">
    <citation type="submission" date="2021-04" db="EMBL/GenBank/DDBJ databases">
        <authorList>
            <person name="Gilroy R."/>
        </authorList>
    </citation>
    <scope>NUCLEOTIDE SEQUENCE</scope>
    <source>
        <strain evidence="2">ChiHjej12B11-9195</strain>
    </source>
</reference>
<evidence type="ECO:0000313" key="2">
    <source>
        <dbReference type="EMBL" id="HIY94284.1"/>
    </source>
</evidence>
<feature type="transmembrane region" description="Helical" evidence="1">
    <location>
        <begin position="163"/>
        <end position="183"/>
    </location>
</feature>
<feature type="transmembrane region" description="Helical" evidence="1">
    <location>
        <begin position="130"/>
        <end position="151"/>
    </location>
</feature>
<organism evidence="2 3">
    <name type="scientific">Candidatus Rothia avicola</name>
    <dbReference type="NCBI Taxonomy" id="2840478"/>
    <lineage>
        <taxon>Bacteria</taxon>
        <taxon>Bacillati</taxon>
        <taxon>Actinomycetota</taxon>
        <taxon>Actinomycetes</taxon>
        <taxon>Micrococcales</taxon>
        <taxon>Micrococcaceae</taxon>
        <taxon>Rothia</taxon>
    </lineage>
</organism>
<dbReference type="EMBL" id="DXCN01000012">
    <property type="protein sequence ID" value="HIY94284.1"/>
    <property type="molecule type" value="Genomic_DNA"/>
</dbReference>
<evidence type="ECO:0000256" key="1">
    <source>
        <dbReference type="SAM" id="Phobius"/>
    </source>
</evidence>
<feature type="transmembrane region" description="Helical" evidence="1">
    <location>
        <begin position="64"/>
        <end position="85"/>
    </location>
</feature>
<gene>
    <name evidence="2" type="ORF">H9821_01265</name>
</gene>
<feature type="transmembrane region" description="Helical" evidence="1">
    <location>
        <begin position="256"/>
        <end position="279"/>
    </location>
</feature>
<dbReference type="InterPro" id="IPR004445">
    <property type="entry name" value="GltS"/>
</dbReference>
<reference evidence="2" key="1">
    <citation type="journal article" date="2021" name="PeerJ">
        <title>Extensive microbial diversity within the chicken gut microbiome revealed by metagenomics and culture.</title>
        <authorList>
            <person name="Gilroy R."/>
            <person name="Ravi A."/>
            <person name="Getino M."/>
            <person name="Pursley I."/>
            <person name="Horton D.L."/>
            <person name="Alikhan N.F."/>
            <person name="Baker D."/>
            <person name="Gharbi K."/>
            <person name="Hall N."/>
            <person name="Watson M."/>
            <person name="Adriaenssens E.M."/>
            <person name="Foster-Nyarko E."/>
            <person name="Jarju S."/>
            <person name="Secka A."/>
            <person name="Antonio M."/>
            <person name="Oren A."/>
            <person name="Chaudhuri R.R."/>
            <person name="La Ragione R."/>
            <person name="Hildebrand F."/>
            <person name="Pallen M.J."/>
        </authorList>
    </citation>
    <scope>NUCLEOTIDE SEQUENCE</scope>
    <source>
        <strain evidence="2">ChiHjej12B11-9195</strain>
    </source>
</reference>
<protein>
    <submittedName>
        <fullName evidence="2">Sodium:glutamate symporter</fullName>
    </submittedName>
</protein>
<keyword evidence="1" id="KW-1133">Transmembrane helix</keyword>
<dbReference type="PANTHER" id="PTHR36178">
    <property type="entry name" value="SLR0625 PROTEIN"/>
    <property type="match status" value="1"/>
</dbReference>
<dbReference type="GO" id="GO:0016020">
    <property type="term" value="C:membrane"/>
    <property type="evidence" value="ECO:0007669"/>
    <property type="project" value="InterPro"/>
</dbReference>
<name>A0A9D1ZUI6_9MICC</name>
<feature type="transmembrane region" description="Helical" evidence="1">
    <location>
        <begin position="6"/>
        <end position="25"/>
    </location>
</feature>
<feature type="transmembrane region" description="Helical" evidence="1">
    <location>
        <begin position="388"/>
        <end position="409"/>
    </location>
</feature>